<dbReference type="InterPro" id="IPR029052">
    <property type="entry name" value="Metallo-depent_PP-like"/>
</dbReference>
<feature type="chain" id="PRO_5008101911" evidence="1">
    <location>
        <begin position="18"/>
        <end position="418"/>
    </location>
</feature>
<evidence type="ECO:0000313" key="3">
    <source>
        <dbReference type="EMBL" id="OAQ67494.1"/>
    </source>
</evidence>
<dbReference type="PANTHER" id="PTHR32440:SF11">
    <property type="entry name" value="METALLOPHOSPHOESTERASE DOMAIN-CONTAINING PROTEIN"/>
    <property type="match status" value="1"/>
</dbReference>
<dbReference type="CDD" id="cd07383">
    <property type="entry name" value="MPP_Dcr2"/>
    <property type="match status" value="1"/>
</dbReference>
<feature type="domain" description="Calcineurin-like phosphoesterase" evidence="2">
    <location>
        <begin position="44"/>
        <end position="136"/>
    </location>
</feature>
<protein>
    <submittedName>
        <fullName evidence="3">Metallophosphoesterase</fullName>
    </submittedName>
</protein>
<dbReference type="InterPro" id="IPR004843">
    <property type="entry name" value="Calcineurin-like_PHP"/>
</dbReference>
<reference evidence="3 4" key="1">
    <citation type="submission" date="2016-01" db="EMBL/GenBank/DDBJ databases">
        <title>Biosynthesis of antibiotic leucinostatins and their inhibition on Phytophthora in bio-control Purpureocillium lilacinum.</title>
        <authorList>
            <person name="Wang G."/>
            <person name="Liu Z."/>
            <person name="Lin R."/>
            <person name="Li E."/>
            <person name="Mao Z."/>
            <person name="Ling J."/>
            <person name="Yin W."/>
            <person name="Xie B."/>
        </authorList>
    </citation>
    <scope>NUCLEOTIDE SEQUENCE [LARGE SCALE GENOMIC DNA]</scope>
    <source>
        <strain evidence="3">PLBJ-1</strain>
    </source>
</reference>
<proteinExistence type="predicted"/>
<accession>A0A179FPH8</accession>
<dbReference type="GO" id="GO:0016788">
    <property type="term" value="F:hydrolase activity, acting on ester bonds"/>
    <property type="evidence" value="ECO:0007669"/>
    <property type="project" value="TreeGrafter"/>
</dbReference>
<dbReference type="SUPFAM" id="SSF56300">
    <property type="entry name" value="Metallo-dependent phosphatases"/>
    <property type="match status" value="1"/>
</dbReference>
<evidence type="ECO:0000313" key="4">
    <source>
        <dbReference type="Proteomes" id="UP000078240"/>
    </source>
</evidence>
<dbReference type="EMBL" id="LSBH01000012">
    <property type="protein sequence ID" value="OAQ67494.1"/>
    <property type="molecule type" value="Genomic_DNA"/>
</dbReference>
<keyword evidence="1" id="KW-0732">Signal</keyword>
<organism evidence="3 4">
    <name type="scientific">Purpureocillium lilacinum</name>
    <name type="common">Paecilomyces lilacinus</name>
    <dbReference type="NCBI Taxonomy" id="33203"/>
    <lineage>
        <taxon>Eukaryota</taxon>
        <taxon>Fungi</taxon>
        <taxon>Dikarya</taxon>
        <taxon>Ascomycota</taxon>
        <taxon>Pezizomycotina</taxon>
        <taxon>Sordariomycetes</taxon>
        <taxon>Hypocreomycetidae</taxon>
        <taxon>Hypocreales</taxon>
        <taxon>Ophiocordycipitaceae</taxon>
        <taxon>Purpureocillium</taxon>
    </lineage>
</organism>
<sequence length="418" mass="46701">MRSALLAAVLAGVAVQAAPSPMAARYDHEKRLRFRVDGSFHLSVFSDLHFGEKQGTAEGHKRDEKTITVMNNVLDADPTDLVVLNGDLITGDASTTKNMSGYVDTIVQPMVKRGIWWASTYGNHDSSQNLDPRNILEHETRHPGALTASMAKGKEVGVTNYVLQVYPSNCTHSGKDTKTDRSGKPCVPNMLLWFFDSRGGEWFGRKGKDGKPVPRPNWVDLDVVRWFRKTSVDIRRQHGKVIPSLAFVHIPTNATNFVQGEVRGDDNPGINDETPVSQQAQYWCKDGTWGGKGNAKCRWGEQDVPFIRALSGTEGLMAVFSGHDHGNTWCRRWHEVIDSENIQGNNINLCFGQHTGYGGYGDWVRGGRHIVVTEELLQKFAIDTYIRLETKVAVGRVSLNSTYNRDRYPITKNDKTFL</sequence>
<dbReference type="GO" id="GO:0005737">
    <property type="term" value="C:cytoplasm"/>
    <property type="evidence" value="ECO:0007669"/>
    <property type="project" value="TreeGrafter"/>
</dbReference>
<dbReference type="Pfam" id="PF00149">
    <property type="entry name" value="Metallophos"/>
    <property type="match status" value="1"/>
</dbReference>
<dbReference type="Proteomes" id="UP000078240">
    <property type="component" value="Unassembled WGS sequence"/>
</dbReference>
<comment type="caution">
    <text evidence="3">The sequence shown here is derived from an EMBL/GenBank/DDBJ whole genome shotgun (WGS) entry which is preliminary data.</text>
</comment>
<name>A0A179FPH8_PURLI</name>
<feature type="signal peptide" evidence="1">
    <location>
        <begin position="1"/>
        <end position="17"/>
    </location>
</feature>
<evidence type="ECO:0000259" key="2">
    <source>
        <dbReference type="Pfam" id="PF00149"/>
    </source>
</evidence>
<gene>
    <name evidence="3" type="ORF">VFPBJ_11089</name>
</gene>
<dbReference type="Gene3D" id="3.60.21.10">
    <property type="match status" value="1"/>
</dbReference>
<evidence type="ECO:0000256" key="1">
    <source>
        <dbReference type="SAM" id="SignalP"/>
    </source>
</evidence>
<dbReference type="AlphaFoldDB" id="A0A179FPH8"/>
<dbReference type="PANTHER" id="PTHR32440">
    <property type="entry name" value="PHOSPHATASE DCR2-RELATED-RELATED"/>
    <property type="match status" value="1"/>
</dbReference>